<evidence type="ECO:0000256" key="2">
    <source>
        <dbReference type="HAMAP-Rule" id="MF_00758"/>
    </source>
</evidence>
<dbReference type="AlphaFoldDB" id="A0A501XP71"/>
<gene>
    <name evidence="3" type="ORF">FJQ54_06065</name>
</gene>
<dbReference type="Proteomes" id="UP000319897">
    <property type="component" value="Unassembled WGS sequence"/>
</dbReference>
<dbReference type="GO" id="GO:0005829">
    <property type="term" value="C:cytosol"/>
    <property type="evidence" value="ECO:0007669"/>
    <property type="project" value="TreeGrafter"/>
</dbReference>
<dbReference type="HAMAP" id="MF_00758">
    <property type="entry name" value="UPF0301"/>
    <property type="match status" value="1"/>
</dbReference>
<dbReference type="RefSeq" id="WP_140927525.1">
    <property type="nucleotide sequence ID" value="NZ_VFSU01000018.1"/>
</dbReference>
<organism evidence="3 4">
    <name type="scientific">Sandaracinobacter neustonicus</name>
    <dbReference type="NCBI Taxonomy" id="1715348"/>
    <lineage>
        <taxon>Bacteria</taxon>
        <taxon>Pseudomonadati</taxon>
        <taxon>Pseudomonadota</taxon>
        <taxon>Alphaproteobacteria</taxon>
        <taxon>Sphingomonadales</taxon>
        <taxon>Sphingosinicellaceae</taxon>
        <taxon>Sandaracinobacter</taxon>
    </lineage>
</organism>
<comment type="caution">
    <text evidence="3">The sequence shown here is derived from an EMBL/GenBank/DDBJ whole genome shotgun (WGS) entry which is preliminary data.</text>
</comment>
<name>A0A501XP71_9SPHN</name>
<proteinExistence type="inferred from homology"/>
<dbReference type="PANTHER" id="PTHR30327">
    <property type="entry name" value="UNCHARACTERIZED PROTEIN YQGE"/>
    <property type="match status" value="1"/>
</dbReference>
<dbReference type="EMBL" id="VFSU01000018">
    <property type="protein sequence ID" value="TPE62461.1"/>
    <property type="molecule type" value="Genomic_DNA"/>
</dbReference>
<dbReference type="Gene3D" id="3.40.1740.10">
    <property type="entry name" value="VC0467-like"/>
    <property type="match status" value="1"/>
</dbReference>
<dbReference type="SUPFAM" id="SSF143456">
    <property type="entry name" value="VC0467-like"/>
    <property type="match status" value="1"/>
</dbReference>
<keyword evidence="4" id="KW-1185">Reference proteome</keyword>
<evidence type="ECO:0000256" key="1">
    <source>
        <dbReference type="ARBA" id="ARBA00009600"/>
    </source>
</evidence>
<comment type="similarity">
    <text evidence="1 2">Belongs to the UPF0301 (AlgH) family.</text>
</comment>
<accession>A0A501XP71</accession>
<reference evidence="3 4" key="1">
    <citation type="submission" date="2019-06" db="EMBL/GenBank/DDBJ databases">
        <authorList>
            <person name="Lee I."/>
            <person name="Jang G.I."/>
            <person name="Hwang C.Y."/>
        </authorList>
    </citation>
    <scope>NUCLEOTIDE SEQUENCE [LARGE SCALE GENOMIC DNA]</scope>
    <source>
        <strain evidence="3 4">PAMC 28131</strain>
    </source>
</reference>
<protein>
    <recommendedName>
        <fullName evidence="2">UPF0301 protein FJQ54_06065</fullName>
    </recommendedName>
</protein>
<dbReference type="OrthoDB" id="9807486at2"/>
<dbReference type="Pfam" id="PF02622">
    <property type="entry name" value="DUF179"/>
    <property type="match status" value="1"/>
</dbReference>
<evidence type="ECO:0000313" key="3">
    <source>
        <dbReference type="EMBL" id="TPE62461.1"/>
    </source>
</evidence>
<dbReference type="PANTHER" id="PTHR30327:SF1">
    <property type="entry name" value="UPF0301 PROTEIN YQGE"/>
    <property type="match status" value="1"/>
</dbReference>
<dbReference type="InterPro" id="IPR003774">
    <property type="entry name" value="AlgH-like"/>
</dbReference>
<evidence type="ECO:0000313" key="4">
    <source>
        <dbReference type="Proteomes" id="UP000319897"/>
    </source>
</evidence>
<sequence>MTDAPYLPGQFLLAMPGIGDPRFERSVVAMCAHDAGGAMGICLHEPLADMTVPDLMRQLDIDPGETPALPVLMGGPVDAQRGFVLHSPDWGGQDTRHVAGRWALTGSRDVLAAIAAGRGPRQWVAALGYAGWSAGQLEMELGMHGWFSTPATVGLIWDVRTAQRWLDGFRAAGIDARLLSPEMGHA</sequence>